<evidence type="ECO:0000256" key="6">
    <source>
        <dbReference type="ARBA" id="ARBA00022753"/>
    </source>
</evidence>
<accession>A0A061RJ90</accession>
<dbReference type="GO" id="GO:0000139">
    <property type="term" value="C:Golgi membrane"/>
    <property type="evidence" value="ECO:0007669"/>
    <property type="project" value="UniProtKB-SubCell"/>
</dbReference>
<feature type="transmembrane region" description="Helical" evidence="9">
    <location>
        <begin position="447"/>
        <end position="470"/>
    </location>
</feature>
<evidence type="ECO:0000256" key="7">
    <source>
        <dbReference type="ARBA" id="ARBA00022989"/>
    </source>
</evidence>
<comment type="similarity">
    <text evidence="3 9">Belongs to the nonaspanin (TM9SF) (TC 9.A.2) family.</text>
</comment>
<dbReference type="InterPro" id="IPR004240">
    <property type="entry name" value="EMP70"/>
</dbReference>
<feature type="transmembrane region" description="Helical" evidence="9">
    <location>
        <begin position="530"/>
        <end position="558"/>
    </location>
</feature>
<dbReference type="Pfam" id="PF02990">
    <property type="entry name" value="EMP70"/>
    <property type="match status" value="1"/>
</dbReference>
<keyword evidence="8 9" id="KW-0472">Membrane</keyword>
<keyword evidence="4 9" id="KW-0812">Transmembrane</keyword>
<proteinExistence type="inferred from homology"/>
<evidence type="ECO:0000256" key="2">
    <source>
        <dbReference type="ARBA" id="ARBA00004653"/>
    </source>
</evidence>
<evidence type="ECO:0000256" key="4">
    <source>
        <dbReference type="ARBA" id="ARBA00022692"/>
    </source>
</evidence>
<dbReference type="GO" id="GO:0010008">
    <property type="term" value="C:endosome membrane"/>
    <property type="evidence" value="ECO:0007669"/>
    <property type="project" value="UniProtKB-SubCell"/>
</dbReference>
<sequence>MDKRVAACFAALFAVGLLSGASGFYLPGVAPQDYARDDAVTIKVNKLSSTKAQLPYEYYSLPYCRPTQIISSAENLGEVLRGDRIENSLYELEMRADEQCKVVCKIESLSQKQSNAFKAKIEDEYRVNMILDNLPVGMVKMRQENGAQVKTYERGFPVGFKAAIEEGGEEKYFLHNHLRFTILYHKDLDTDLSRIVGFEVEPFSVKHEYEQPWQPVKPVLETCHPGRMVWVTHGLAPQLVEEGEEVVFTYDVIFKLSNIRWASRWDTYLLMMDDQIHWFSIINSLMIVLFLTGMVAMIMMRTLHRDISKYNQLETAEEAQEETGWKLVHGDVFRPPAAPSALSVYVGTGVQIFGMTLVTMVFAVLGFLSPANRGGLMTAMLLLYVFMGIFAGYASARLYKSFKGEEWKKTTLHTAVMFPGMVAVIFFALNCMVWGQRSSGAVPFGTLFALSFLWFGISVPLVFVGSYFGYKKPVPDPPVRTNKIPRQIPEQAWYMNPVFSVLVGGILPFGAVFIELFFILTSIWLHQFYYIFGFLFLVFLILVITCAEITIVLCYFQLCSEDYHWWWRSYFTSGSSALYLFMYSAFYFYTKLDIAKTVPMIMYFGYMLVISVGFFFLTGTIGFYACLMFVRKIYAAVKID</sequence>
<feature type="transmembrane region" description="Helical" evidence="9">
    <location>
        <begin position="374"/>
        <end position="394"/>
    </location>
</feature>
<evidence type="ECO:0000256" key="9">
    <source>
        <dbReference type="RuleBase" id="RU363079"/>
    </source>
</evidence>
<evidence type="ECO:0000313" key="10">
    <source>
        <dbReference type="EMBL" id="JAC70829.1"/>
    </source>
</evidence>
<dbReference type="AlphaFoldDB" id="A0A061RJ90"/>
<name>A0A061RJ90_9CHLO</name>
<dbReference type="PANTHER" id="PTHR10766">
    <property type="entry name" value="TRANSMEMBRANE 9 SUPERFAMILY PROTEIN"/>
    <property type="match status" value="1"/>
</dbReference>
<dbReference type="EMBL" id="GBEZ01015324">
    <property type="protein sequence ID" value="JAC70829.1"/>
    <property type="molecule type" value="Transcribed_RNA"/>
</dbReference>
<feature type="transmembrane region" description="Helical" evidence="9">
    <location>
        <begin position="344"/>
        <end position="368"/>
    </location>
</feature>
<dbReference type="PANTHER" id="PTHR10766:SF111">
    <property type="entry name" value="TRANSMEMBRANE 9 SUPERFAMILY MEMBER 2"/>
    <property type="match status" value="1"/>
</dbReference>
<gene>
    <name evidence="10" type="primary">TM9SF2_4</name>
    <name evidence="10" type="ORF">TSPGSL018_3268</name>
</gene>
<evidence type="ECO:0000256" key="1">
    <source>
        <dbReference type="ARBA" id="ARBA00004337"/>
    </source>
</evidence>
<keyword evidence="5 9" id="KW-0732">Signal</keyword>
<evidence type="ECO:0000256" key="8">
    <source>
        <dbReference type="ARBA" id="ARBA00023136"/>
    </source>
</evidence>
<reference evidence="10" key="1">
    <citation type="submission" date="2014-05" db="EMBL/GenBank/DDBJ databases">
        <title>The transcriptome of the halophilic microalga Tetraselmis sp. GSL018 isolated from the Great Salt Lake, Utah.</title>
        <authorList>
            <person name="Jinkerson R.E."/>
            <person name="D'Adamo S."/>
            <person name="Posewitz M.C."/>
        </authorList>
    </citation>
    <scope>NUCLEOTIDE SEQUENCE</scope>
    <source>
        <strain evidence="10">GSL018</strain>
    </source>
</reference>
<evidence type="ECO:0000256" key="3">
    <source>
        <dbReference type="ARBA" id="ARBA00005227"/>
    </source>
</evidence>
<feature type="transmembrane region" description="Helical" evidence="9">
    <location>
        <begin position="276"/>
        <end position="299"/>
    </location>
</feature>
<comment type="subcellular location">
    <subcellularLocation>
        <location evidence="1">Endosome membrane</location>
        <topology evidence="1">Multi-pass membrane protein</topology>
    </subcellularLocation>
    <subcellularLocation>
        <location evidence="2">Golgi apparatus membrane</location>
        <topology evidence="2">Multi-pass membrane protein</topology>
    </subcellularLocation>
</comment>
<feature type="transmembrane region" description="Helical" evidence="9">
    <location>
        <begin position="570"/>
        <end position="589"/>
    </location>
</feature>
<organism evidence="10">
    <name type="scientific">Tetraselmis sp. GSL018</name>
    <dbReference type="NCBI Taxonomy" id="582737"/>
    <lineage>
        <taxon>Eukaryota</taxon>
        <taxon>Viridiplantae</taxon>
        <taxon>Chlorophyta</taxon>
        <taxon>core chlorophytes</taxon>
        <taxon>Chlorodendrophyceae</taxon>
        <taxon>Chlorodendrales</taxon>
        <taxon>Chlorodendraceae</taxon>
        <taxon>Tetraselmis</taxon>
    </lineage>
</organism>
<evidence type="ECO:0000256" key="5">
    <source>
        <dbReference type="ARBA" id="ARBA00022729"/>
    </source>
</evidence>
<keyword evidence="6" id="KW-0967">Endosome</keyword>
<feature type="transmembrane region" description="Helical" evidence="9">
    <location>
        <begin position="491"/>
        <end position="524"/>
    </location>
</feature>
<feature type="transmembrane region" description="Helical" evidence="9">
    <location>
        <begin position="601"/>
        <end position="630"/>
    </location>
</feature>
<feature type="transmembrane region" description="Helical" evidence="9">
    <location>
        <begin position="415"/>
        <end position="435"/>
    </location>
</feature>
<dbReference type="GO" id="GO:0072657">
    <property type="term" value="P:protein localization to membrane"/>
    <property type="evidence" value="ECO:0007669"/>
    <property type="project" value="TreeGrafter"/>
</dbReference>
<keyword evidence="7 9" id="KW-1133">Transmembrane helix</keyword>
<protein>
    <recommendedName>
        <fullName evidence="9">Transmembrane 9 superfamily member</fullName>
    </recommendedName>
</protein>
<feature type="signal peptide" evidence="9">
    <location>
        <begin position="1"/>
        <end position="23"/>
    </location>
</feature>
<feature type="chain" id="PRO_5029999948" description="Transmembrane 9 superfamily member" evidence="9">
    <location>
        <begin position="24"/>
        <end position="640"/>
    </location>
</feature>